<name>A0A4Y7KPS0_PAPSO</name>
<dbReference type="AlphaFoldDB" id="A0A4Y7KPS0"/>
<protein>
    <submittedName>
        <fullName evidence="1">Uncharacterized protein</fullName>
    </submittedName>
</protein>
<sequence length="80" mass="8611">MTDVAAGGVSGGAVAFVHGTYKVERYKESFHVLPCGDLLLTGGDLVYICHSSFADKLLQELVEEVIGDHEMMIAQQSHST</sequence>
<accession>A0A4Y7KPS0</accession>
<reference evidence="1 2" key="1">
    <citation type="journal article" date="2018" name="Science">
        <title>The opium poppy genome and morphinan production.</title>
        <authorList>
            <person name="Guo L."/>
            <person name="Winzer T."/>
            <person name="Yang X."/>
            <person name="Li Y."/>
            <person name="Ning Z."/>
            <person name="He Z."/>
            <person name="Teodor R."/>
            <person name="Lu Y."/>
            <person name="Bowser T.A."/>
            <person name="Graham I.A."/>
            <person name="Ye K."/>
        </authorList>
    </citation>
    <scope>NUCLEOTIDE SEQUENCE [LARGE SCALE GENOMIC DNA]</scope>
    <source>
        <strain evidence="2">cv. HN1</strain>
        <tissue evidence="1">Leaves</tissue>
    </source>
</reference>
<evidence type="ECO:0000313" key="1">
    <source>
        <dbReference type="EMBL" id="RZC74340.1"/>
    </source>
</evidence>
<keyword evidence="2" id="KW-1185">Reference proteome</keyword>
<proteinExistence type="predicted"/>
<organism evidence="1 2">
    <name type="scientific">Papaver somniferum</name>
    <name type="common">Opium poppy</name>
    <dbReference type="NCBI Taxonomy" id="3469"/>
    <lineage>
        <taxon>Eukaryota</taxon>
        <taxon>Viridiplantae</taxon>
        <taxon>Streptophyta</taxon>
        <taxon>Embryophyta</taxon>
        <taxon>Tracheophyta</taxon>
        <taxon>Spermatophyta</taxon>
        <taxon>Magnoliopsida</taxon>
        <taxon>Ranunculales</taxon>
        <taxon>Papaveraceae</taxon>
        <taxon>Papaveroideae</taxon>
        <taxon>Papaver</taxon>
    </lineage>
</organism>
<evidence type="ECO:0000313" key="2">
    <source>
        <dbReference type="Proteomes" id="UP000316621"/>
    </source>
</evidence>
<dbReference type="EMBL" id="CM010722">
    <property type="protein sequence ID" value="RZC74340.1"/>
    <property type="molecule type" value="Genomic_DNA"/>
</dbReference>
<dbReference type="Proteomes" id="UP000316621">
    <property type="component" value="Chromosome 8"/>
</dbReference>
<dbReference type="Gramene" id="RZC74340">
    <property type="protein sequence ID" value="RZC74340"/>
    <property type="gene ID" value="C5167_049818"/>
</dbReference>
<gene>
    <name evidence="1" type="ORF">C5167_049818</name>
</gene>